<dbReference type="AlphaFoldDB" id="A0A9P6L6R0"/>
<evidence type="ECO:0000259" key="1">
    <source>
        <dbReference type="PROSITE" id="PS50097"/>
    </source>
</evidence>
<dbReference type="SUPFAM" id="SSF54695">
    <property type="entry name" value="POZ domain"/>
    <property type="match status" value="1"/>
</dbReference>
<dbReference type="InterPro" id="IPR000210">
    <property type="entry name" value="BTB/POZ_dom"/>
</dbReference>
<name>A0A9P6L6R0_9AGAM</name>
<dbReference type="OrthoDB" id="3357985at2759"/>
<dbReference type="Gene3D" id="3.30.710.10">
    <property type="entry name" value="Potassium Channel Kv1.1, Chain A"/>
    <property type="match status" value="1"/>
</dbReference>
<dbReference type="Proteomes" id="UP000736335">
    <property type="component" value="Unassembled WGS sequence"/>
</dbReference>
<protein>
    <recommendedName>
        <fullName evidence="1">BTB domain-containing protein</fullName>
    </recommendedName>
</protein>
<dbReference type="PROSITE" id="PS50097">
    <property type="entry name" value="BTB"/>
    <property type="match status" value="1"/>
</dbReference>
<sequence>MSDTPYTFDSPDADIILRAPLHPDDPESTEFKDLHTHKVILSTSSAFFHGMFSVPQPHQPDEDDTNLPVVHVVEPAEVFELFLRLIYPIEPPVIDSIQIVDHLSQLAIKYMVGCVRARLKQVLVSPSFLTNDPIWVYAIACRMDLDEVAKLAVPHTYQIDLTRDIPRPLLRAMTAETYNSLLRSHATRREELTVAVNQTKINGCGCSCGPWFYTRLILLMRLAIGEKPFLDRQRLDSCLSQVEHKSECKCGSSCRVSAQVISTYFTNVLNEIGKLV</sequence>
<organism evidence="2 3">
    <name type="scientific">Thelephora terrestris</name>
    <dbReference type="NCBI Taxonomy" id="56493"/>
    <lineage>
        <taxon>Eukaryota</taxon>
        <taxon>Fungi</taxon>
        <taxon>Dikarya</taxon>
        <taxon>Basidiomycota</taxon>
        <taxon>Agaricomycotina</taxon>
        <taxon>Agaricomycetes</taxon>
        <taxon>Thelephorales</taxon>
        <taxon>Thelephoraceae</taxon>
        <taxon>Thelephora</taxon>
    </lineage>
</organism>
<dbReference type="EMBL" id="WIUZ02000007">
    <property type="protein sequence ID" value="KAF9785095.1"/>
    <property type="molecule type" value="Genomic_DNA"/>
</dbReference>
<gene>
    <name evidence="2" type="ORF">BJ322DRAFT_807266</name>
</gene>
<proteinExistence type="predicted"/>
<accession>A0A9P6L6R0</accession>
<feature type="domain" description="BTB" evidence="1">
    <location>
        <begin position="13"/>
        <end position="87"/>
    </location>
</feature>
<reference evidence="2" key="1">
    <citation type="journal article" date="2020" name="Nat. Commun.">
        <title>Large-scale genome sequencing of mycorrhizal fungi provides insights into the early evolution of symbiotic traits.</title>
        <authorList>
            <person name="Miyauchi S."/>
            <person name="Kiss E."/>
            <person name="Kuo A."/>
            <person name="Drula E."/>
            <person name="Kohler A."/>
            <person name="Sanchez-Garcia M."/>
            <person name="Morin E."/>
            <person name="Andreopoulos B."/>
            <person name="Barry K.W."/>
            <person name="Bonito G."/>
            <person name="Buee M."/>
            <person name="Carver A."/>
            <person name="Chen C."/>
            <person name="Cichocki N."/>
            <person name="Clum A."/>
            <person name="Culley D."/>
            <person name="Crous P.W."/>
            <person name="Fauchery L."/>
            <person name="Girlanda M."/>
            <person name="Hayes R.D."/>
            <person name="Keri Z."/>
            <person name="LaButti K."/>
            <person name="Lipzen A."/>
            <person name="Lombard V."/>
            <person name="Magnuson J."/>
            <person name="Maillard F."/>
            <person name="Murat C."/>
            <person name="Nolan M."/>
            <person name="Ohm R.A."/>
            <person name="Pangilinan J."/>
            <person name="Pereira M.F."/>
            <person name="Perotto S."/>
            <person name="Peter M."/>
            <person name="Pfister S."/>
            <person name="Riley R."/>
            <person name="Sitrit Y."/>
            <person name="Stielow J.B."/>
            <person name="Szollosi G."/>
            <person name="Zifcakova L."/>
            <person name="Stursova M."/>
            <person name="Spatafora J.W."/>
            <person name="Tedersoo L."/>
            <person name="Vaario L.M."/>
            <person name="Yamada A."/>
            <person name="Yan M."/>
            <person name="Wang P."/>
            <person name="Xu J."/>
            <person name="Bruns T."/>
            <person name="Baldrian P."/>
            <person name="Vilgalys R."/>
            <person name="Dunand C."/>
            <person name="Henrissat B."/>
            <person name="Grigoriev I.V."/>
            <person name="Hibbett D."/>
            <person name="Nagy L.G."/>
            <person name="Martin F.M."/>
        </authorList>
    </citation>
    <scope>NUCLEOTIDE SEQUENCE</scope>
    <source>
        <strain evidence="2">UH-Tt-Lm1</strain>
    </source>
</reference>
<reference evidence="2" key="2">
    <citation type="submission" date="2020-11" db="EMBL/GenBank/DDBJ databases">
        <authorList>
            <consortium name="DOE Joint Genome Institute"/>
            <person name="Kuo A."/>
            <person name="Miyauchi S."/>
            <person name="Kiss E."/>
            <person name="Drula E."/>
            <person name="Kohler A."/>
            <person name="Sanchez-Garcia M."/>
            <person name="Andreopoulos B."/>
            <person name="Barry K.W."/>
            <person name="Bonito G."/>
            <person name="Buee M."/>
            <person name="Carver A."/>
            <person name="Chen C."/>
            <person name="Cichocki N."/>
            <person name="Clum A."/>
            <person name="Culley D."/>
            <person name="Crous P.W."/>
            <person name="Fauchery L."/>
            <person name="Girlanda M."/>
            <person name="Hayes R."/>
            <person name="Keri Z."/>
            <person name="Labutti K."/>
            <person name="Lipzen A."/>
            <person name="Lombard V."/>
            <person name="Magnuson J."/>
            <person name="Maillard F."/>
            <person name="Morin E."/>
            <person name="Murat C."/>
            <person name="Nolan M."/>
            <person name="Ohm R."/>
            <person name="Pangilinan J."/>
            <person name="Pereira M."/>
            <person name="Perotto S."/>
            <person name="Peter M."/>
            <person name="Riley R."/>
            <person name="Sitrit Y."/>
            <person name="Stielow B."/>
            <person name="Szollosi G."/>
            <person name="Zifcakova L."/>
            <person name="Stursova M."/>
            <person name="Spatafora J.W."/>
            <person name="Tedersoo L."/>
            <person name="Vaario L.-M."/>
            <person name="Yamada A."/>
            <person name="Yan M."/>
            <person name="Wang P."/>
            <person name="Xu J."/>
            <person name="Bruns T."/>
            <person name="Baldrian P."/>
            <person name="Vilgalys R."/>
            <person name="Henrissat B."/>
            <person name="Grigoriev I.V."/>
            <person name="Hibbett D."/>
            <person name="Nagy L.G."/>
            <person name="Martin F.M."/>
        </authorList>
    </citation>
    <scope>NUCLEOTIDE SEQUENCE</scope>
    <source>
        <strain evidence="2">UH-Tt-Lm1</strain>
    </source>
</reference>
<evidence type="ECO:0000313" key="2">
    <source>
        <dbReference type="EMBL" id="KAF9785095.1"/>
    </source>
</evidence>
<dbReference type="SMART" id="SM00225">
    <property type="entry name" value="BTB"/>
    <property type="match status" value="1"/>
</dbReference>
<dbReference type="Pfam" id="PF00651">
    <property type="entry name" value="BTB"/>
    <property type="match status" value="1"/>
</dbReference>
<keyword evidence="3" id="KW-1185">Reference proteome</keyword>
<evidence type="ECO:0000313" key="3">
    <source>
        <dbReference type="Proteomes" id="UP000736335"/>
    </source>
</evidence>
<dbReference type="InterPro" id="IPR011333">
    <property type="entry name" value="SKP1/BTB/POZ_sf"/>
</dbReference>
<comment type="caution">
    <text evidence="2">The sequence shown here is derived from an EMBL/GenBank/DDBJ whole genome shotgun (WGS) entry which is preliminary data.</text>
</comment>